<dbReference type="PANTHER" id="PTHR43316">
    <property type="entry name" value="HYDROLASE, HALOACID DELAHOGENASE-RELATED"/>
    <property type="match status" value="1"/>
</dbReference>
<dbReference type="SFLD" id="SFLDG01129">
    <property type="entry name" value="C1.5:_HAD__Beta-PGM__Phosphata"/>
    <property type="match status" value="1"/>
</dbReference>
<dbReference type="PRINTS" id="PR00413">
    <property type="entry name" value="HADHALOGNASE"/>
</dbReference>
<dbReference type="Proteomes" id="UP000477083">
    <property type="component" value="Unassembled WGS sequence"/>
</dbReference>
<dbReference type="NCBIfam" id="TIGR01493">
    <property type="entry name" value="HAD-SF-IA-v2"/>
    <property type="match status" value="1"/>
</dbReference>
<dbReference type="Gene3D" id="3.40.50.1000">
    <property type="entry name" value="HAD superfamily/HAD-like"/>
    <property type="match status" value="1"/>
</dbReference>
<organism evidence="4 5">
    <name type="scientific">Frigidibacter albus</name>
    <dbReference type="NCBI Taxonomy" id="1465486"/>
    <lineage>
        <taxon>Bacteria</taxon>
        <taxon>Pseudomonadati</taxon>
        <taxon>Pseudomonadota</taxon>
        <taxon>Alphaproteobacteria</taxon>
        <taxon>Rhodobacterales</taxon>
        <taxon>Paracoccaceae</taxon>
        <taxon>Frigidibacter</taxon>
    </lineage>
</organism>
<dbReference type="InterPro" id="IPR006328">
    <property type="entry name" value="2-HAD"/>
</dbReference>
<evidence type="ECO:0000256" key="2">
    <source>
        <dbReference type="ARBA" id="ARBA00022801"/>
    </source>
</evidence>
<dbReference type="Pfam" id="PF00702">
    <property type="entry name" value="Hydrolase"/>
    <property type="match status" value="1"/>
</dbReference>
<evidence type="ECO:0000313" key="5">
    <source>
        <dbReference type="Proteomes" id="UP000477083"/>
    </source>
</evidence>
<dbReference type="Gene3D" id="1.10.150.240">
    <property type="entry name" value="Putative phosphatase, domain 2"/>
    <property type="match status" value="1"/>
</dbReference>
<dbReference type="CDD" id="cd02588">
    <property type="entry name" value="HAD_L2-DEX"/>
    <property type="match status" value="1"/>
</dbReference>
<gene>
    <name evidence="4" type="ORF">GS660_14165</name>
</gene>
<reference evidence="4 5" key="1">
    <citation type="submission" date="2020-01" db="EMBL/GenBank/DDBJ databases">
        <title>Frigidibacter albus SP32T (=CGMCC 1.13995T).</title>
        <authorList>
            <person name="Liao X."/>
        </authorList>
    </citation>
    <scope>NUCLEOTIDE SEQUENCE [LARGE SCALE GENOMIC DNA]</scope>
    <source>
        <strain evidence="4 5">SP32</strain>
    </source>
</reference>
<dbReference type="InterPro" id="IPR023214">
    <property type="entry name" value="HAD_sf"/>
</dbReference>
<dbReference type="InterPro" id="IPR036412">
    <property type="entry name" value="HAD-like_sf"/>
</dbReference>
<dbReference type="InterPro" id="IPR051540">
    <property type="entry name" value="S-2-haloacid_dehalogenase"/>
</dbReference>
<keyword evidence="2 3" id="KW-0378">Hydrolase</keyword>
<name>A0A6L8VKI7_9RHOB</name>
<dbReference type="SFLD" id="SFLDS00003">
    <property type="entry name" value="Haloacid_Dehalogenase"/>
    <property type="match status" value="1"/>
</dbReference>
<dbReference type="RefSeq" id="WP_161347631.1">
    <property type="nucleotide sequence ID" value="NZ_BMGW01000009.1"/>
</dbReference>
<dbReference type="EMBL" id="WWNR01000009">
    <property type="protein sequence ID" value="MZQ90236.1"/>
    <property type="molecule type" value="Genomic_DNA"/>
</dbReference>
<accession>A0A6L8VKI7</accession>
<comment type="function">
    <text evidence="3">Catalyzes the hydrolytic dehalogenation of small (S)-2-haloalkanoic acids to yield the corresponding (R)-2-hydroxyalkanoic acids.</text>
</comment>
<evidence type="ECO:0000256" key="1">
    <source>
        <dbReference type="ARBA" id="ARBA00008106"/>
    </source>
</evidence>
<protein>
    <recommendedName>
        <fullName evidence="3">(S)-2-haloacid dehalogenase</fullName>
        <ecNumber evidence="3">3.8.1.2</ecNumber>
    </recommendedName>
    <alternativeName>
        <fullName evidence="3">2-haloalkanoic acid dehalogenase</fullName>
    </alternativeName>
    <alternativeName>
        <fullName evidence="3">Halocarboxylic acid halidohydrolase</fullName>
    </alternativeName>
    <alternativeName>
        <fullName evidence="3">L-2-haloacid dehalogenase</fullName>
    </alternativeName>
</protein>
<dbReference type="InterPro" id="IPR023198">
    <property type="entry name" value="PGP-like_dom2"/>
</dbReference>
<evidence type="ECO:0000256" key="3">
    <source>
        <dbReference type="RuleBase" id="RU368077"/>
    </source>
</evidence>
<proteinExistence type="inferred from homology"/>
<comment type="caution">
    <text evidence="4">The sequence shown here is derived from an EMBL/GenBank/DDBJ whole genome shotgun (WGS) entry which is preliminary data.</text>
</comment>
<dbReference type="NCBIfam" id="TIGR01428">
    <property type="entry name" value="HAD_type_II"/>
    <property type="match status" value="1"/>
</dbReference>
<sequence length="227" mass="24492">MPIKLCVFDAYGTLFDVAAAARRAAQEPGGEALAQHWPRLAEDWRRKQLEYTWLRSLMGLHADFRTVTAEALDWALEASALPAGLHGRLMALYDQLDAYPEVPEMLAALKARGFATAILSNGSPAMLAGAVNHAGIGELLDDCLSVEAVGIFKPDPRVYALATARFGCTPAEVLFISSNGWDVAGAGSFGFTTLWVNRAGLPQDRLPHRPTHMLPDLTGLPALLETP</sequence>
<dbReference type="SFLD" id="SFLDF00045">
    <property type="entry name" value="2-haloacid_dehalogenase"/>
    <property type="match status" value="1"/>
</dbReference>
<dbReference type="PANTHER" id="PTHR43316:SF3">
    <property type="entry name" value="HALOACID DEHALOGENASE, TYPE II (AFU_ORTHOLOGUE AFUA_2G07750)-RELATED"/>
    <property type="match status" value="1"/>
</dbReference>
<dbReference type="AlphaFoldDB" id="A0A6L8VKI7"/>
<dbReference type="EC" id="3.8.1.2" evidence="3"/>
<dbReference type="SUPFAM" id="SSF56784">
    <property type="entry name" value="HAD-like"/>
    <property type="match status" value="1"/>
</dbReference>
<dbReference type="OrthoDB" id="7989657at2"/>
<keyword evidence="5" id="KW-1185">Reference proteome</keyword>
<dbReference type="GO" id="GO:0018784">
    <property type="term" value="F:(S)-2-haloacid dehalogenase activity"/>
    <property type="evidence" value="ECO:0007669"/>
    <property type="project" value="UniProtKB-UniRule"/>
</dbReference>
<dbReference type="InterPro" id="IPR006439">
    <property type="entry name" value="HAD-SF_hydro_IA"/>
</dbReference>
<evidence type="ECO:0000313" key="4">
    <source>
        <dbReference type="EMBL" id="MZQ90236.1"/>
    </source>
</evidence>
<dbReference type="NCBIfam" id="TIGR01509">
    <property type="entry name" value="HAD-SF-IA-v3"/>
    <property type="match status" value="1"/>
</dbReference>
<dbReference type="SFLD" id="SFLDG01135">
    <property type="entry name" value="C1.5.6:_HAD__Beta-PGM__Phospha"/>
    <property type="match status" value="1"/>
</dbReference>
<comment type="similarity">
    <text evidence="1 3">Belongs to the HAD-like hydrolase superfamily. S-2-haloalkanoic acid dehalogenase family.</text>
</comment>
<comment type="catalytic activity">
    <reaction evidence="3">
        <text>an (S)-2-haloacid + H2O = a (2R)-2-hydroxycarboxylate + a halide anion + H(+)</text>
        <dbReference type="Rhea" id="RHEA:11192"/>
        <dbReference type="ChEBI" id="CHEBI:15377"/>
        <dbReference type="ChEBI" id="CHEBI:15378"/>
        <dbReference type="ChEBI" id="CHEBI:16042"/>
        <dbReference type="ChEBI" id="CHEBI:58314"/>
        <dbReference type="ChEBI" id="CHEBI:137405"/>
        <dbReference type="EC" id="3.8.1.2"/>
    </reaction>
</comment>